<dbReference type="EMBL" id="ML120606">
    <property type="protein sequence ID" value="RPA89187.1"/>
    <property type="molecule type" value="Genomic_DNA"/>
</dbReference>
<evidence type="ECO:0000313" key="1">
    <source>
        <dbReference type="EMBL" id="RPA89187.1"/>
    </source>
</evidence>
<organism evidence="1 2">
    <name type="scientific">Choiromyces venosus 120613-1</name>
    <dbReference type="NCBI Taxonomy" id="1336337"/>
    <lineage>
        <taxon>Eukaryota</taxon>
        <taxon>Fungi</taxon>
        <taxon>Dikarya</taxon>
        <taxon>Ascomycota</taxon>
        <taxon>Pezizomycotina</taxon>
        <taxon>Pezizomycetes</taxon>
        <taxon>Pezizales</taxon>
        <taxon>Tuberaceae</taxon>
        <taxon>Choiromyces</taxon>
    </lineage>
</organism>
<keyword evidence="2" id="KW-1185">Reference proteome</keyword>
<dbReference type="Proteomes" id="UP000276215">
    <property type="component" value="Unassembled WGS sequence"/>
</dbReference>
<dbReference type="AlphaFoldDB" id="A0A3N4IW59"/>
<reference evidence="1 2" key="1">
    <citation type="journal article" date="2018" name="Nat. Ecol. Evol.">
        <title>Pezizomycetes genomes reveal the molecular basis of ectomycorrhizal truffle lifestyle.</title>
        <authorList>
            <person name="Murat C."/>
            <person name="Payen T."/>
            <person name="Noel B."/>
            <person name="Kuo A."/>
            <person name="Morin E."/>
            <person name="Chen J."/>
            <person name="Kohler A."/>
            <person name="Krizsan K."/>
            <person name="Balestrini R."/>
            <person name="Da Silva C."/>
            <person name="Montanini B."/>
            <person name="Hainaut M."/>
            <person name="Levati E."/>
            <person name="Barry K.W."/>
            <person name="Belfiori B."/>
            <person name="Cichocki N."/>
            <person name="Clum A."/>
            <person name="Dockter R.B."/>
            <person name="Fauchery L."/>
            <person name="Guy J."/>
            <person name="Iotti M."/>
            <person name="Le Tacon F."/>
            <person name="Lindquist E.A."/>
            <person name="Lipzen A."/>
            <person name="Malagnac F."/>
            <person name="Mello A."/>
            <person name="Molinier V."/>
            <person name="Miyauchi S."/>
            <person name="Poulain J."/>
            <person name="Riccioni C."/>
            <person name="Rubini A."/>
            <person name="Sitrit Y."/>
            <person name="Splivallo R."/>
            <person name="Traeger S."/>
            <person name="Wang M."/>
            <person name="Zifcakova L."/>
            <person name="Wipf D."/>
            <person name="Zambonelli A."/>
            <person name="Paolocci F."/>
            <person name="Nowrousian M."/>
            <person name="Ottonello S."/>
            <person name="Baldrian P."/>
            <person name="Spatafora J.W."/>
            <person name="Henrissat B."/>
            <person name="Nagy L.G."/>
            <person name="Aury J.M."/>
            <person name="Wincker P."/>
            <person name="Grigoriev I.V."/>
            <person name="Bonfante P."/>
            <person name="Martin F.M."/>
        </authorList>
    </citation>
    <scope>NUCLEOTIDE SEQUENCE [LARGE SCALE GENOMIC DNA]</scope>
    <source>
        <strain evidence="1 2">120613-1</strain>
    </source>
</reference>
<name>A0A3N4IW59_9PEZI</name>
<evidence type="ECO:0000313" key="2">
    <source>
        <dbReference type="Proteomes" id="UP000276215"/>
    </source>
</evidence>
<sequence>MSYSTWGNFGSRFTITHIVNVESFHCLLHFQLAVSKYFFHEGPDLRNQSGLKVPQQRAGMSSLSHISGSPSHHSGIVCLWQRYIDKYLQYRKNLNSRTVCYVVNNSLHWKGGEKHCENTAPFPF</sequence>
<accession>A0A3N4IW59</accession>
<proteinExistence type="predicted"/>
<gene>
    <name evidence="1" type="ORF">L873DRAFT_706231</name>
</gene>
<protein>
    <submittedName>
        <fullName evidence="1">Uncharacterized protein</fullName>
    </submittedName>
</protein>